<dbReference type="EMBL" id="JXXN02005892">
    <property type="protein sequence ID" value="THD19669.1"/>
    <property type="molecule type" value="Genomic_DNA"/>
</dbReference>
<dbReference type="CDD" id="cd02190">
    <property type="entry name" value="epsilon_tubulin"/>
    <property type="match status" value="1"/>
</dbReference>
<dbReference type="InterPro" id="IPR008280">
    <property type="entry name" value="Tub_FtsZ_C"/>
</dbReference>
<name>A0A4E0QWZ2_FASHE</name>
<sequence length="486" mass="54345">MTQCVVVQGNFYYFRPFTRTVGQCGNQIGNRFWNLALREHSVVNEKGVYDSALSTFFLNGAGDDGCYLPMVSGLKARAVLVDMEEGVVGELFRSSMRNLYDHRFLITDVSGSGNNWAVGNYLYGNRYHEELVEVIRKSAELCDCLQCFFIIHSLGGGTGSGIGTHILRILADEYPSVYRIVTAVFPSVDDDVITSPYNTVLGLNSLTQLADCVLPVDNSALAGIATRIKTVSKLDEPKTRNVSQNSKSTWSGTGLPVNPTKKSKPFDEMNNIVATMLLNLTSSCRFEGTMNVDINEISMNLVPFPRLHYLTSAQSPLTTFDKTLAPRRIDQAFSDAFTRDFQLVSVDPCRHTFLAAALLVRGAVTASDLRRNIDRLQNRLRFVTWNREGWKVGHCLVPPVDQPYSLLALSNNTAVRHCFSSVLDRFQKLYKRKAHLHHYTSVDGFDQSLFRTSQQTLEDLYADYGVLERQTASGETPNLPRLEISD</sequence>
<dbReference type="AlphaFoldDB" id="A0A4E0QWZ2"/>
<reference evidence="9" key="1">
    <citation type="submission" date="2019-03" db="EMBL/GenBank/DDBJ databases">
        <title>Improved annotation for the trematode Fasciola hepatica.</title>
        <authorList>
            <person name="Choi Y.-J."/>
            <person name="Martin J."/>
            <person name="Mitreva M."/>
        </authorList>
    </citation>
    <scope>NUCLEOTIDE SEQUENCE [LARGE SCALE GENOMIC DNA]</scope>
</reference>
<dbReference type="GO" id="GO:0005874">
    <property type="term" value="C:microtubule"/>
    <property type="evidence" value="ECO:0007669"/>
    <property type="project" value="UniProtKB-KW"/>
</dbReference>
<dbReference type="PRINTS" id="PR01519">
    <property type="entry name" value="EPSLNTUBULIN"/>
</dbReference>
<dbReference type="SMART" id="SM00865">
    <property type="entry name" value="Tubulin_C"/>
    <property type="match status" value="1"/>
</dbReference>
<dbReference type="InterPro" id="IPR023123">
    <property type="entry name" value="Tubulin_C"/>
</dbReference>
<evidence type="ECO:0000256" key="3">
    <source>
        <dbReference type="ARBA" id="ARBA00022741"/>
    </source>
</evidence>
<dbReference type="FunFam" id="3.40.50.1440:FF:000017">
    <property type="entry name" value="Tubulin epsilon chain"/>
    <property type="match status" value="1"/>
</dbReference>
<dbReference type="GO" id="GO:0005525">
    <property type="term" value="F:GTP binding"/>
    <property type="evidence" value="ECO:0007669"/>
    <property type="project" value="UniProtKB-UniRule"/>
</dbReference>
<protein>
    <submittedName>
        <fullName evidence="9">Tubulin epsilon chain</fullName>
    </submittedName>
</protein>
<evidence type="ECO:0000256" key="5">
    <source>
        <dbReference type="RuleBase" id="RU000352"/>
    </source>
</evidence>
<dbReference type="SUPFAM" id="SSF55307">
    <property type="entry name" value="Tubulin C-terminal domain-like"/>
    <property type="match status" value="1"/>
</dbReference>
<dbReference type="InterPro" id="IPR000217">
    <property type="entry name" value="Tubulin"/>
</dbReference>
<feature type="domain" description="Tubulin/FtsZ 2-layer sandwich" evidence="8">
    <location>
        <begin position="290"/>
        <end position="424"/>
    </location>
</feature>
<evidence type="ECO:0000256" key="2">
    <source>
        <dbReference type="ARBA" id="ARBA00022701"/>
    </source>
</evidence>
<dbReference type="PRINTS" id="PR01161">
    <property type="entry name" value="TUBULIN"/>
</dbReference>
<gene>
    <name evidence="9" type="ORF">D915_009675</name>
</gene>
<keyword evidence="4 5" id="KW-0342">GTP-binding</keyword>
<dbReference type="GO" id="GO:0007017">
    <property type="term" value="P:microtubule-based process"/>
    <property type="evidence" value="ECO:0007669"/>
    <property type="project" value="InterPro"/>
</dbReference>
<comment type="similarity">
    <text evidence="1 5">Belongs to the tubulin family.</text>
</comment>
<evidence type="ECO:0000259" key="7">
    <source>
        <dbReference type="SMART" id="SM00864"/>
    </source>
</evidence>
<dbReference type="InterPro" id="IPR003008">
    <property type="entry name" value="Tubulin_FtsZ_GTPase"/>
</dbReference>
<evidence type="ECO:0000313" key="9">
    <source>
        <dbReference type="EMBL" id="THD19669.1"/>
    </source>
</evidence>
<keyword evidence="3 5" id="KW-0547">Nucleotide-binding</keyword>
<evidence type="ECO:0000256" key="4">
    <source>
        <dbReference type="ARBA" id="ARBA00023134"/>
    </source>
</evidence>
<dbReference type="Gene3D" id="3.40.50.1440">
    <property type="entry name" value="Tubulin/FtsZ, GTPase domain"/>
    <property type="match status" value="1"/>
</dbReference>
<dbReference type="SMART" id="SM00864">
    <property type="entry name" value="Tubulin"/>
    <property type="match status" value="1"/>
</dbReference>
<comment type="caution">
    <text evidence="9">The sequence shown here is derived from an EMBL/GenBank/DDBJ whole genome shotgun (WGS) entry which is preliminary data.</text>
</comment>
<keyword evidence="2 5" id="KW-0493">Microtubule</keyword>
<dbReference type="Gene3D" id="1.10.287.600">
    <property type="entry name" value="Helix hairpin bin"/>
    <property type="match status" value="1"/>
</dbReference>
<organism evidence="9 10">
    <name type="scientific">Fasciola hepatica</name>
    <name type="common">Liver fluke</name>
    <dbReference type="NCBI Taxonomy" id="6192"/>
    <lineage>
        <taxon>Eukaryota</taxon>
        <taxon>Metazoa</taxon>
        <taxon>Spiralia</taxon>
        <taxon>Lophotrochozoa</taxon>
        <taxon>Platyhelminthes</taxon>
        <taxon>Trematoda</taxon>
        <taxon>Digenea</taxon>
        <taxon>Plagiorchiida</taxon>
        <taxon>Echinostomata</taxon>
        <taxon>Echinostomatoidea</taxon>
        <taxon>Fasciolidae</taxon>
        <taxon>Fasciola</taxon>
    </lineage>
</organism>
<evidence type="ECO:0000259" key="8">
    <source>
        <dbReference type="SMART" id="SM00865"/>
    </source>
</evidence>
<evidence type="ECO:0000313" key="10">
    <source>
        <dbReference type="Proteomes" id="UP000230066"/>
    </source>
</evidence>
<proteinExistence type="inferred from homology"/>
<dbReference type="InterPro" id="IPR018316">
    <property type="entry name" value="Tubulin/FtsZ_2-layer-sand-dom"/>
</dbReference>
<evidence type="ECO:0000256" key="6">
    <source>
        <dbReference type="SAM" id="MobiDB-lite"/>
    </source>
</evidence>
<dbReference type="PROSITE" id="PS00227">
    <property type="entry name" value="TUBULIN"/>
    <property type="match status" value="1"/>
</dbReference>
<dbReference type="Proteomes" id="UP000230066">
    <property type="component" value="Unassembled WGS sequence"/>
</dbReference>
<dbReference type="InterPro" id="IPR036525">
    <property type="entry name" value="Tubulin/FtsZ_GTPase_sf"/>
</dbReference>
<dbReference type="PANTHER" id="PTHR11588">
    <property type="entry name" value="TUBULIN"/>
    <property type="match status" value="1"/>
</dbReference>
<dbReference type="Pfam" id="PF03953">
    <property type="entry name" value="Tubulin_C"/>
    <property type="match status" value="1"/>
</dbReference>
<dbReference type="InterPro" id="IPR004057">
    <property type="entry name" value="Epsilon_tubulin"/>
</dbReference>
<accession>A0A4E0QWZ2</accession>
<feature type="compositionally biased region" description="Polar residues" evidence="6">
    <location>
        <begin position="240"/>
        <end position="252"/>
    </location>
</feature>
<dbReference type="InterPro" id="IPR017975">
    <property type="entry name" value="Tubulin_CS"/>
</dbReference>
<feature type="region of interest" description="Disordered" evidence="6">
    <location>
        <begin position="236"/>
        <end position="262"/>
    </location>
</feature>
<evidence type="ECO:0000256" key="1">
    <source>
        <dbReference type="ARBA" id="ARBA00009636"/>
    </source>
</evidence>
<dbReference type="Pfam" id="PF00091">
    <property type="entry name" value="Tubulin"/>
    <property type="match status" value="1"/>
</dbReference>
<feature type="domain" description="Tubulin/FtsZ GTPase" evidence="7">
    <location>
        <begin position="71"/>
        <end position="288"/>
    </location>
</feature>
<dbReference type="SUPFAM" id="SSF52490">
    <property type="entry name" value="Tubulin nucleotide-binding domain-like"/>
    <property type="match status" value="1"/>
</dbReference>
<keyword evidence="10" id="KW-1185">Reference proteome</keyword>